<comment type="caution">
    <text evidence="5">The sequence shown here is derived from an EMBL/GenBank/DDBJ whole genome shotgun (WGS) entry which is preliminary data.</text>
</comment>
<accession>A0A502FXL2</accession>
<evidence type="ECO:0000313" key="6">
    <source>
        <dbReference type="Proteomes" id="UP000319931"/>
    </source>
</evidence>
<dbReference type="PANTHER" id="PTHR13090">
    <property type="entry name" value="ARGININE-HYDROXYLASE NDUFAF5, MITOCHONDRIAL"/>
    <property type="match status" value="1"/>
</dbReference>
<dbReference type="InterPro" id="IPR050602">
    <property type="entry name" value="Malonyl-ACP_OMT"/>
</dbReference>
<feature type="region of interest" description="Disordered" evidence="3">
    <location>
        <begin position="263"/>
        <end position="314"/>
    </location>
</feature>
<evidence type="ECO:0000256" key="2">
    <source>
        <dbReference type="ARBA" id="ARBA00022679"/>
    </source>
</evidence>
<keyword evidence="6" id="KW-1185">Reference proteome</keyword>
<keyword evidence="1 5" id="KW-0489">Methyltransferase</keyword>
<dbReference type="InterPro" id="IPR029063">
    <property type="entry name" value="SAM-dependent_MTases_sf"/>
</dbReference>
<dbReference type="InterPro" id="IPR013216">
    <property type="entry name" value="Methyltransf_11"/>
</dbReference>
<dbReference type="Proteomes" id="UP000319931">
    <property type="component" value="Unassembled WGS sequence"/>
</dbReference>
<dbReference type="AlphaFoldDB" id="A0A502FXL2"/>
<dbReference type="SUPFAM" id="SSF53335">
    <property type="entry name" value="S-adenosyl-L-methionine-dependent methyltransferases"/>
    <property type="match status" value="1"/>
</dbReference>
<dbReference type="CDD" id="cd02440">
    <property type="entry name" value="AdoMet_MTases"/>
    <property type="match status" value="1"/>
</dbReference>
<proteinExistence type="predicted"/>
<dbReference type="GO" id="GO:0008757">
    <property type="term" value="F:S-adenosylmethionine-dependent methyltransferase activity"/>
    <property type="evidence" value="ECO:0007669"/>
    <property type="project" value="InterPro"/>
</dbReference>
<dbReference type="GO" id="GO:0032259">
    <property type="term" value="P:methylation"/>
    <property type="evidence" value="ECO:0007669"/>
    <property type="project" value="UniProtKB-KW"/>
</dbReference>
<dbReference type="OrthoDB" id="9793723at2"/>
<name>A0A502FXL2_9SPHN</name>
<organism evidence="5 6">
    <name type="scientific">Sphingomonas glacialis</name>
    <dbReference type="NCBI Taxonomy" id="658225"/>
    <lineage>
        <taxon>Bacteria</taxon>
        <taxon>Pseudomonadati</taxon>
        <taxon>Pseudomonadota</taxon>
        <taxon>Alphaproteobacteria</taxon>
        <taxon>Sphingomonadales</taxon>
        <taxon>Sphingomonadaceae</taxon>
        <taxon>Sphingomonas</taxon>
    </lineage>
</organism>
<evidence type="ECO:0000313" key="5">
    <source>
        <dbReference type="EMBL" id="TPG54377.1"/>
    </source>
</evidence>
<evidence type="ECO:0000256" key="1">
    <source>
        <dbReference type="ARBA" id="ARBA00022603"/>
    </source>
</evidence>
<dbReference type="EMBL" id="RCZC01000002">
    <property type="protein sequence ID" value="TPG54377.1"/>
    <property type="molecule type" value="Genomic_DNA"/>
</dbReference>
<sequence length="314" mass="33258">MSLGLASGTSATMSVPDIFDREARRRRRDRAAPGFAEFDFLRAAMLDGIAERLASVTHRFTDMLDLGCFDGALEVPAGATVVRCDAGAAFAARVGGVQADEDRLPFSAGAFDLVVSAGVLDSVNDLPGALTLARRALRPDGLFLAAFCGMGTLSTLRAVLREAEGDRPAARIHPQIDVRSAGDLLMRAGFALPVADIEPLSVRYRGIGGLLRDLRGMGGTNILRDRTPLRRDTLARAADLFAARADPDGKTAEQFDIVYLTGWSPAPSQPKPARRGSATASMEGVLGRPAGSARSADHPVAQPLGEHPSDRIEQ</sequence>
<dbReference type="PANTHER" id="PTHR13090:SF1">
    <property type="entry name" value="ARGININE-HYDROXYLASE NDUFAF5, MITOCHONDRIAL"/>
    <property type="match status" value="1"/>
</dbReference>
<dbReference type="Gene3D" id="3.40.50.150">
    <property type="entry name" value="Vaccinia Virus protein VP39"/>
    <property type="match status" value="1"/>
</dbReference>
<evidence type="ECO:0000259" key="4">
    <source>
        <dbReference type="Pfam" id="PF08241"/>
    </source>
</evidence>
<feature type="domain" description="Methyltransferase type 11" evidence="4">
    <location>
        <begin position="64"/>
        <end position="144"/>
    </location>
</feature>
<keyword evidence="2 5" id="KW-0808">Transferase</keyword>
<dbReference type="Pfam" id="PF08241">
    <property type="entry name" value="Methyltransf_11"/>
    <property type="match status" value="1"/>
</dbReference>
<evidence type="ECO:0000256" key="3">
    <source>
        <dbReference type="SAM" id="MobiDB-lite"/>
    </source>
</evidence>
<reference evidence="5 6" key="1">
    <citation type="journal article" date="2019" name="Environ. Microbiol.">
        <title>Species interactions and distinct microbial communities in high Arctic permafrost affected cryosols are associated with the CH4 and CO2 gas fluxes.</title>
        <authorList>
            <person name="Altshuler I."/>
            <person name="Hamel J."/>
            <person name="Turney S."/>
            <person name="Magnuson E."/>
            <person name="Levesque R."/>
            <person name="Greer C."/>
            <person name="Whyte L.G."/>
        </authorList>
    </citation>
    <scope>NUCLEOTIDE SEQUENCE [LARGE SCALE GENOMIC DNA]</scope>
    <source>
        <strain evidence="5 6">E6.1</strain>
    </source>
</reference>
<protein>
    <submittedName>
        <fullName evidence="5">Methyltransferase domain-containing protein</fullName>
    </submittedName>
</protein>
<gene>
    <name evidence="5" type="ORF">EAH76_06830</name>
</gene>